<dbReference type="SUPFAM" id="SSF81901">
    <property type="entry name" value="HCP-like"/>
    <property type="match status" value="4"/>
</dbReference>
<evidence type="ECO:0000313" key="5">
    <source>
        <dbReference type="EMBL" id="KAK3382840.1"/>
    </source>
</evidence>
<organism evidence="5 6">
    <name type="scientific">Lasiosphaeria ovina</name>
    <dbReference type="NCBI Taxonomy" id="92902"/>
    <lineage>
        <taxon>Eukaryota</taxon>
        <taxon>Fungi</taxon>
        <taxon>Dikarya</taxon>
        <taxon>Ascomycota</taxon>
        <taxon>Pezizomycotina</taxon>
        <taxon>Sordariomycetes</taxon>
        <taxon>Sordariomycetidae</taxon>
        <taxon>Sordariales</taxon>
        <taxon>Lasiosphaeriaceae</taxon>
        <taxon>Lasiosphaeria</taxon>
    </lineage>
</organism>
<accession>A0AAE0TX95</accession>
<evidence type="ECO:0000256" key="2">
    <source>
        <dbReference type="SAM" id="MobiDB-lite"/>
    </source>
</evidence>
<dbReference type="EMBL" id="JAULSN010000001">
    <property type="protein sequence ID" value="KAK3382840.1"/>
    <property type="molecule type" value="Genomic_DNA"/>
</dbReference>
<keyword evidence="3" id="KW-1133">Transmembrane helix</keyword>
<evidence type="ECO:0000256" key="3">
    <source>
        <dbReference type="SAM" id="Phobius"/>
    </source>
</evidence>
<dbReference type="PANTHER" id="PTHR11102">
    <property type="entry name" value="SEL-1-LIKE PROTEIN"/>
    <property type="match status" value="1"/>
</dbReference>
<dbReference type="AlphaFoldDB" id="A0AAE0TX95"/>
<comment type="similarity">
    <text evidence="1">Belongs to the sel-1 family.</text>
</comment>
<dbReference type="GO" id="GO:0036503">
    <property type="term" value="P:ERAD pathway"/>
    <property type="evidence" value="ECO:0007669"/>
    <property type="project" value="TreeGrafter"/>
</dbReference>
<keyword evidence="3" id="KW-0472">Membrane</keyword>
<keyword evidence="6" id="KW-1185">Reference proteome</keyword>
<reference evidence="5" key="1">
    <citation type="journal article" date="2023" name="Mol. Phylogenet. Evol.">
        <title>Genome-scale phylogeny and comparative genomics of the fungal order Sordariales.</title>
        <authorList>
            <person name="Hensen N."/>
            <person name="Bonometti L."/>
            <person name="Westerberg I."/>
            <person name="Brannstrom I.O."/>
            <person name="Guillou S."/>
            <person name="Cros-Aarteil S."/>
            <person name="Calhoun S."/>
            <person name="Haridas S."/>
            <person name="Kuo A."/>
            <person name="Mondo S."/>
            <person name="Pangilinan J."/>
            <person name="Riley R."/>
            <person name="LaButti K."/>
            <person name="Andreopoulos B."/>
            <person name="Lipzen A."/>
            <person name="Chen C."/>
            <person name="Yan M."/>
            <person name="Daum C."/>
            <person name="Ng V."/>
            <person name="Clum A."/>
            <person name="Steindorff A."/>
            <person name="Ohm R.A."/>
            <person name="Martin F."/>
            <person name="Silar P."/>
            <person name="Natvig D.O."/>
            <person name="Lalanne C."/>
            <person name="Gautier V."/>
            <person name="Ament-Velasquez S.L."/>
            <person name="Kruys A."/>
            <person name="Hutchinson M.I."/>
            <person name="Powell A.J."/>
            <person name="Barry K."/>
            <person name="Miller A.N."/>
            <person name="Grigoriev I.V."/>
            <person name="Debuchy R."/>
            <person name="Gladieux P."/>
            <person name="Hiltunen Thoren M."/>
            <person name="Johannesson H."/>
        </authorList>
    </citation>
    <scope>NUCLEOTIDE SEQUENCE</scope>
    <source>
        <strain evidence="5">CBS 958.72</strain>
    </source>
</reference>
<protein>
    <recommendedName>
        <fullName evidence="7">Ubiquitin-protein ligase Sel1/Ubx2</fullName>
    </recommendedName>
</protein>
<comment type="caution">
    <text evidence="5">The sequence shown here is derived from an EMBL/GenBank/DDBJ whole genome shotgun (WGS) entry which is preliminary data.</text>
</comment>
<evidence type="ECO:0000256" key="1">
    <source>
        <dbReference type="ARBA" id="ARBA00038101"/>
    </source>
</evidence>
<sequence length="845" mass="93768">MRRHLSWLFLLLQFGLFSCAEPQVAQHVLDADPARETKGERDTFGAEVAAAQTGGQTVREPGADLVDSALVELRKIYQPLHHHTRKSRSIFSTLGHLALKALPTFRLSAPPAEPAKSVLTGPLHHAAKLLEESARQNNSDALYLLAELNFYGNYSHPKNFKAAFDYYHKLSALNGNASALHMLGLMYSTGVGGSVERDQARALLYYTFAANQGHTRAEMTVAYRHHAGIGTPKNCATATKYYKRVADKAIDWYRSGPPGGMGWIAEVYGIADESGGVYGAGASVSSAGMNAITAHANSDVYASIEDIIEYLDLMSQKGDFKASFNLGRIYYEGQRGLPKNFDLARKYFFTVAQKFWKKGRPVENFKPGLDKTASKAAGFIGRMYMRGEGLDQSFERAKVWFDRGSEFGDAQAHYGLGLLLLHGYGVKKNIVKATNLFKAAADQDFAPAQVQYGSLYIDQGYADDLSAANHYFELAARYGNIEALYYLAEMNNFGVGREKSCSLALGFYKNVAEKAEPLVSSWAEANLALEEGDHELALLEYLGAAEQGYERAQNNVAYMLDPEKSRLIIPQWLYPRAPKSSLLQNPTLALIFWTRSARQGNIDALVKMGDYYLNGIGAYPDVDKAVQCYTAASEYHQSAQALYNLGWMHENGVGLNQDFHLAKRNYDLALETNEEAYLPVALSLLKLRVRSAWNTITNGRINSIQDEPTPKKDWSLSEWIANFLQEDMPGYYEGDDYEDSIYDDTMPGGDPGLAGDIDEGIVESLVIVVLACALVGLLLYRQQRQQAARRAEDERQQQGVLGNQQHQQQQQQQQQIQQQQQAERGFFPQPGDPDFGQWAAGGVGH</sequence>
<dbReference type="Proteomes" id="UP001287356">
    <property type="component" value="Unassembled WGS sequence"/>
</dbReference>
<dbReference type="InterPro" id="IPR006597">
    <property type="entry name" value="Sel1-like"/>
</dbReference>
<dbReference type="SMART" id="SM00671">
    <property type="entry name" value="SEL1"/>
    <property type="match status" value="10"/>
</dbReference>
<evidence type="ECO:0008006" key="7">
    <source>
        <dbReference type="Google" id="ProtNLM"/>
    </source>
</evidence>
<dbReference type="InterPro" id="IPR011990">
    <property type="entry name" value="TPR-like_helical_dom_sf"/>
</dbReference>
<feature type="transmembrane region" description="Helical" evidence="3">
    <location>
        <begin position="761"/>
        <end position="780"/>
    </location>
</feature>
<dbReference type="Gene3D" id="1.25.40.10">
    <property type="entry name" value="Tetratricopeptide repeat domain"/>
    <property type="match status" value="3"/>
</dbReference>
<dbReference type="InterPro" id="IPR050767">
    <property type="entry name" value="Sel1_AlgK"/>
</dbReference>
<gene>
    <name evidence="5" type="ORF">B0T24DRAFT_661457</name>
</gene>
<dbReference type="PROSITE" id="PS51257">
    <property type="entry name" value="PROKAR_LIPOPROTEIN"/>
    <property type="match status" value="1"/>
</dbReference>
<feature type="chain" id="PRO_5041959645" description="Ubiquitin-protein ligase Sel1/Ubx2" evidence="4">
    <location>
        <begin position="21"/>
        <end position="845"/>
    </location>
</feature>
<evidence type="ECO:0000313" key="6">
    <source>
        <dbReference type="Proteomes" id="UP001287356"/>
    </source>
</evidence>
<proteinExistence type="inferred from homology"/>
<keyword evidence="4" id="KW-0732">Signal</keyword>
<dbReference type="GO" id="GO:0005789">
    <property type="term" value="C:endoplasmic reticulum membrane"/>
    <property type="evidence" value="ECO:0007669"/>
    <property type="project" value="TreeGrafter"/>
</dbReference>
<keyword evidence="3" id="KW-0812">Transmembrane</keyword>
<reference evidence="5" key="2">
    <citation type="submission" date="2023-06" db="EMBL/GenBank/DDBJ databases">
        <authorList>
            <consortium name="Lawrence Berkeley National Laboratory"/>
            <person name="Haridas S."/>
            <person name="Hensen N."/>
            <person name="Bonometti L."/>
            <person name="Westerberg I."/>
            <person name="Brannstrom I.O."/>
            <person name="Guillou S."/>
            <person name="Cros-Aarteil S."/>
            <person name="Calhoun S."/>
            <person name="Kuo A."/>
            <person name="Mondo S."/>
            <person name="Pangilinan J."/>
            <person name="Riley R."/>
            <person name="Labutti K."/>
            <person name="Andreopoulos B."/>
            <person name="Lipzen A."/>
            <person name="Chen C."/>
            <person name="Yanf M."/>
            <person name="Daum C."/>
            <person name="Ng V."/>
            <person name="Clum A."/>
            <person name="Steindorff A."/>
            <person name="Ohm R."/>
            <person name="Martin F."/>
            <person name="Silar P."/>
            <person name="Natvig D."/>
            <person name="Lalanne C."/>
            <person name="Gautier V."/>
            <person name="Ament-Velasquez S.L."/>
            <person name="Kruys A."/>
            <person name="Hutchinson M.I."/>
            <person name="Powell A.J."/>
            <person name="Barry K."/>
            <person name="Miller A.N."/>
            <person name="Grigoriev I.V."/>
            <person name="Debuchy R."/>
            <person name="Gladieux P."/>
            <person name="Thoren M.H."/>
            <person name="Johannesson H."/>
        </authorList>
    </citation>
    <scope>NUCLEOTIDE SEQUENCE</scope>
    <source>
        <strain evidence="5">CBS 958.72</strain>
    </source>
</reference>
<feature type="compositionally biased region" description="Low complexity" evidence="2">
    <location>
        <begin position="797"/>
        <end position="821"/>
    </location>
</feature>
<name>A0AAE0TX95_9PEZI</name>
<dbReference type="PANTHER" id="PTHR11102:SF147">
    <property type="entry name" value="SEL1L ADAPTOR SUBUNIT OF ERAD E3 UBIQUITIN LIGASE"/>
    <property type="match status" value="1"/>
</dbReference>
<evidence type="ECO:0000256" key="4">
    <source>
        <dbReference type="SAM" id="SignalP"/>
    </source>
</evidence>
<dbReference type="Pfam" id="PF08238">
    <property type="entry name" value="Sel1"/>
    <property type="match status" value="11"/>
</dbReference>
<feature type="region of interest" description="Disordered" evidence="2">
    <location>
        <begin position="790"/>
        <end position="845"/>
    </location>
</feature>
<feature type="signal peptide" evidence="4">
    <location>
        <begin position="1"/>
        <end position="20"/>
    </location>
</feature>